<feature type="transmembrane region" description="Helical" evidence="6">
    <location>
        <begin position="71"/>
        <end position="89"/>
    </location>
</feature>
<evidence type="ECO:0000313" key="7">
    <source>
        <dbReference type="EMBL" id="SEQ14962.1"/>
    </source>
</evidence>
<proteinExistence type="predicted"/>
<dbReference type="RefSeq" id="WP_217647377.1">
    <property type="nucleotide sequence ID" value="NZ_AP025284.1"/>
</dbReference>
<comment type="subcellular location">
    <subcellularLocation>
        <location evidence="1">Cell membrane</location>
        <topology evidence="1">Multi-pass membrane protein</topology>
    </subcellularLocation>
</comment>
<reference evidence="8" key="1">
    <citation type="submission" date="2016-10" db="EMBL/GenBank/DDBJ databases">
        <authorList>
            <person name="Varghese N."/>
            <person name="Submissions S."/>
        </authorList>
    </citation>
    <scope>NUCLEOTIDE SEQUENCE [LARGE SCALE GENOMIC DNA]</scope>
    <source>
        <strain evidence="8">DSM 18887</strain>
    </source>
</reference>
<dbReference type="STRING" id="355243.SAMN03080615_00644"/>
<evidence type="ECO:0000256" key="1">
    <source>
        <dbReference type="ARBA" id="ARBA00004651"/>
    </source>
</evidence>
<evidence type="ECO:0000313" key="8">
    <source>
        <dbReference type="Proteomes" id="UP000198749"/>
    </source>
</evidence>
<accession>A0A1H9DN74</accession>
<keyword evidence="5 6" id="KW-0472">Membrane</keyword>
<dbReference type="PANTHER" id="PTHR30086">
    <property type="entry name" value="ARGININE EXPORTER PROTEIN ARGO"/>
    <property type="match status" value="1"/>
</dbReference>
<keyword evidence="4 6" id="KW-1133">Transmembrane helix</keyword>
<dbReference type="EMBL" id="FOGB01000001">
    <property type="protein sequence ID" value="SEQ14962.1"/>
    <property type="molecule type" value="Genomic_DNA"/>
</dbReference>
<dbReference type="InterPro" id="IPR001123">
    <property type="entry name" value="LeuE-type"/>
</dbReference>
<dbReference type="AlphaFoldDB" id="A0A1H9DN74"/>
<name>A0A1H9DN74_9GAMM</name>
<keyword evidence="8" id="KW-1185">Reference proteome</keyword>
<feature type="transmembrane region" description="Helical" evidence="6">
    <location>
        <begin position="149"/>
        <end position="173"/>
    </location>
</feature>
<evidence type="ECO:0000256" key="6">
    <source>
        <dbReference type="SAM" id="Phobius"/>
    </source>
</evidence>
<protein>
    <submittedName>
        <fullName evidence="7">L-lysine exporter family protein LysE/ArgO</fullName>
    </submittedName>
</protein>
<evidence type="ECO:0000256" key="2">
    <source>
        <dbReference type="ARBA" id="ARBA00022475"/>
    </source>
</evidence>
<sequence>MMSLIFAPFTAGLATSAGLIIAIGAQNAFVLSQGVRREYHWSIAALCSLIDALLITAGIAGMGVLIGQSELMLKLISWAGGAFLLWYGANALRSALRSESLRLSGSNFSSLRSALLATLALSLLNPHVYLDTVVLLGSIGGRYPDQQRYWFGAGAAMFSFVWFFSLSLGARWLAPLFRKPVSWRILDMLVCVMMWTLAVLLLNGNLRP</sequence>
<dbReference type="GO" id="GO:0015171">
    <property type="term" value="F:amino acid transmembrane transporter activity"/>
    <property type="evidence" value="ECO:0007669"/>
    <property type="project" value="TreeGrafter"/>
</dbReference>
<feature type="transmembrane region" description="Helical" evidence="6">
    <location>
        <begin position="6"/>
        <end position="31"/>
    </location>
</feature>
<feature type="transmembrane region" description="Helical" evidence="6">
    <location>
        <begin position="185"/>
        <end position="202"/>
    </location>
</feature>
<evidence type="ECO:0000256" key="5">
    <source>
        <dbReference type="ARBA" id="ARBA00023136"/>
    </source>
</evidence>
<feature type="transmembrane region" description="Helical" evidence="6">
    <location>
        <begin position="43"/>
        <end position="65"/>
    </location>
</feature>
<organism evidence="7 8">
    <name type="scientific">Amphritea atlantica</name>
    <dbReference type="NCBI Taxonomy" id="355243"/>
    <lineage>
        <taxon>Bacteria</taxon>
        <taxon>Pseudomonadati</taxon>
        <taxon>Pseudomonadota</taxon>
        <taxon>Gammaproteobacteria</taxon>
        <taxon>Oceanospirillales</taxon>
        <taxon>Oceanospirillaceae</taxon>
        <taxon>Amphritea</taxon>
    </lineage>
</organism>
<keyword evidence="3 6" id="KW-0812">Transmembrane</keyword>
<gene>
    <name evidence="7" type="ORF">SAMN03080615_00644</name>
</gene>
<dbReference type="GO" id="GO:0005886">
    <property type="term" value="C:plasma membrane"/>
    <property type="evidence" value="ECO:0007669"/>
    <property type="project" value="UniProtKB-SubCell"/>
</dbReference>
<evidence type="ECO:0000256" key="3">
    <source>
        <dbReference type="ARBA" id="ARBA00022692"/>
    </source>
</evidence>
<keyword evidence="2" id="KW-1003">Cell membrane</keyword>
<dbReference type="Pfam" id="PF01810">
    <property type="entry name" value="LysE"/>
    <property type="match status" value="1"/>
</dbReference>
<dbReference type="PANTHER" id="PTHR30086:SF20">
    <property type="entry name" value="ARGININE EXPORTER PROTEIN ARGO-RELATED"/>
    <property type="match status" value="1"/>
</dbReference>
<dbReference type="Proteomes" id="UP000198749">
    <property type="component" value="Unassembled WGS sequence"/>
</dbReference>
<evidence type="ECO:0000256" key="4">
    <source>
        <dbReference type="ARBA" id="ARBA00022989"/>
    </source>
</evidence>